<dbReference type="GO" id="GO:1901135">
    <property type="term" value="P:carbohydrate derivative metabolic process"/>
    <property type="evidence" value="ECO:0007669"/>
    <property type="project" value="InterPro"/>
</dbReference>
<dbReference type="GO" id="GO:0003677">
    <property type="term" value="F:DNA binding"/>
    <property type="evidence" value="ECO:0007669"/>
    <property type="project" value="InterPro"/>
</dbReference>
<dbReference type="PANTHER" id="PTHR30514:SF18">
    <property type="entry name" value="RPIR-FAMILY TRANSCRIPTIONAL REGULATOR"/>
    <property type="match status" value="1"/>
</dbReference>
<name>A0A4R7FPC4_9MICO</name>
<dbReference type="PROSITE" id="PS51071">
    <property type="entry name" value="HTH_RPIR"/>
    <property type="match status" value="1"/>
</dbReference>
<dbReference type="InterPro" id="IPR047640">
    <property type="entry name" value="RpiR-like"/>
</dbReference>
<organism evidence="2 3">
    <name type="scientific">Amnibacterium kyonggiense</name>
    <dbReference type="NCBI Taxonomy" id="595671"/>
    <lineage>
        <taxon>Bacteria</taxon>
        <taxon>Bacillati</taxon>
        <taxon>Actinomycetota</taxon>
        <taxon>Actinomycetes</taxon>
        <taxon>Micrococcales</taxon>
        <taxon>Microbacteriaceae</taxon>
        <taxon>Amnibacterium</taxon>
    </lineage>
</organism>
<dbReference type="GO" id="GO:0097367">
    <property type="term" value="F:carbohydrate derivative binding"/>
    <property type="evidence" value="ECO:0007669"/>
    <property type="project" value="InterPro"/>
</dbReference>
<dbReference type="InterPro" id="IPR036388">
    <property type="entry name" value="WH-like_DNA-bd_sf"/>
</dbReference>
<evidence type="ECO:0000259" key="1">
    <source>
        <dbReference type="PROSITE" id="PS51071"/>
    </source>
</evidence>
<dbReference type="EMBL" id="SOAM01000001">
    <property type="protein sequence ID" value="TDS79582.1"/>
    <property type="molecule type" value="Genomic_DNA"/>
</dbReference>
<dbReference type="PANTHER" id="PTHR30514">
    <property type="entry name" value="GLUCOKINASE"/>
    <property type="match status" value="1"/>
</dbReference>
<evidence type="ECO:0000313" key="3">
    <source>
        <dbReference type="Proteomes" id="UP000295344"/>
    </source>
</evidence>
<dbReference type="InterPro" id="IPR000281">
    <property type="entry name" value="HTH_RpiR"/>
</dbReference>
<evidence type="ECO:0000313" key="2">
    <source>
        <dbReference type="EMBL" id="TDS79582.1"/>
    </source>
</evidence>
<dbReference type="RefSeq" id="WP_162850654.1">
    <property type="nucleotide sequence ID" value="NZ_BAAARP010000001.1"/>
</dbReference>
<gene>
    <name evidence="2" type="ORF">CLV52_0113</name>
</gene>
<dbReference type="InterPro" id="IPR009057">
    <property type="entry name" value="Homeodomain-like_sf"/>
</dbReference>
<dbReference type="Pfam" id="PF01418">
    <property type="entry name" value="HTH_6"/>
    <property type="match status" value="1"/>
</dbReference>
<dbReference type="GO" id="GO:0003700">
    <property type="term" value="F:DNA-binding transcription factor activity"/>
    <property type="evidence" value="ECO:0007669"/>
    <property type="project" value="InterPro"/>
</dbReference>
<feature type="domain" description="HTH rpiR-type" evidence="1">
    <location>
        <begin position="3"/>
        <end position="79"/>
    </location>
</feature>
<reference evidence="2 3" key="1">
    <citation type="submission" date="2019-03" db="EMBL/GenBank/DDBJ databases">
        <title>Genomic Encyclopedia of Archaeal and Bacterial Type Strains, Phase II (KMG-II): from individual species to whole genera.</title>
        <authorList>
            <person name="Goeker M."/>
        </authorList>
    </citation>
    <scope>NUCLEOTIDE SEQUENCE [LARGE SCALE GENOMIC DNA]</scope>
    <source>
        <strain evidence="2 3">DSM 24782</strain>
    </source>
</reference>
<dbReference type="SUPFAM" id="SSF53697">
    <property type="entry name" value="SIS domain"/>
    <property type="match status" value="1"/>
</dbReference>
<accession>A0A4R7FPC4</accession>
<dbReference type="InterPro" id="IPR001347">
    <property type="entry name" value="SIS_dom"/>
</dbReference>
<proteinExistence type="predicted"/>
<dbReference type="Pfam" id="PF01380">
    <property type="entry name" value="SIS"/>
    <property type="match status" value="1"/>
</dbReference>
<dbReference type="Proteomes" id="UP000295344">
    <property type="component" value="Unassembled WGS sequence"/>
</dbReference>
<protein>
    <submittedName>
        <fullName evidence="2">RpiR family transcriptional regulator</fullName>
    </submittedName>
</protein>
<dbReference type="InterPro" id="IPR046348">
    <property type="entry name" value="SIS_dom_sf"/>
</dbReference>
<sequence>MTEALAARIDGAWPTLSPQEQRVAGFLLARPDESALYNSSELARRTGVSKATVSRCFRRLGFAGSQEAREVLRGRRAAGVPVAVGDLDDPVAAQIARDVEHVRDLGAGLDRAALQAAASALAAAPRVLVVGARSAQPIATLLRQALAQVRSDVLLAPGAGQTIGEELAGVTPEDAVVLVGFRRRPAGFGRVVAAARAATPNLVLIADPSLRPSADRWRFDVAIESASPFDSYAAAATLVSLLAGAVLAAAGPAGAARVAAVDRTYAALQELEL</sequence>
<dbReference type="Gene3D" id="3.40.50.10490">
    <property type="entry name" value="Glucose-6-phosphate isomerase like protein, domain 1"/>
    <property type="match status" value="1"/>
</dbReference>
<dbReference type="AlphaFoldDB" id="A0A4R7FPC4"/>
<dbReference type="Gene3D" id="1.10.10.10">
    <property type="entry name" value="Winged helix-like DNA-binding domain superfamily/Winged helix DNA-binding domain"/>
    <property type="match status" value="1"/>
</dbReference>
<dbReference type="SUPFAM" id="SSF46689">
    <property type="entry name" value="Homeodomain-like"/>
    <property type="match status" value="1"/>
</dbReference>
<comment type="caution">
    <text evidence="2">The sequence shown here is derived from an EMBL/GenBank/DDBJ whole genome shotgun (WGS) entry which is preliminary data.</text>
</comment>
<keyword evidence="3" id="KW-1185">Reference proteome</keyword>